<keyword evidence="1" id="KW-0812">Transmembrane</keyword>
<evidence type="ECO:0000256" key="1">
    <source>
        <dbReference type="SAM" id="Phobius"/>
    </source>
</evidence>
<accession>A0A517P4Q0</accession>
<keyword evidence="1" id="KW-0472">Membrane</keyword>
<dbReference type="KEGG" id="acaf:CA12_04160"/>
<keyword evidence="1" id="KW-1133">Transmembrane helix</keyword>
<name>A0A517P4Q0_9PLAN</name>
<dbReference type="Proteomes" id="UP000318741">
    <property type="component" value="Chromosome"/>
</dbReference>
<protein>
    <submittedName>
        <fullName evidence="2">Uncharacterized protein</fullName>
    </submittedName>
</protein>
<proteinExistence type="predicted"/>
<evidence type="ECO:0000313" key="3">
    <source>
        <dbReference type="Proteomes" id="UP000318741"/>
    </source>
</evidence>
<dbReference type="AlphaFoldDB" id="A0A517P4Q0"/>
<feature type="transmembrane region" description="Helical" evidence="1">
    <location>
        <begin position="28"/>
        <end position="50"/>
    </location>
</feature>
<gene>
    <name evidence="2" type="ORF">CA12_04160</name>
</gene>
<evidence type="ECO:0000313" key="2">
    <source>
        <dbReference type="EMBL" id="QDT14344.1"/>
    </source>
</evidence>
<dbReference type="EMBL" id="CP036265">
    <property type="protein sequence ID" value="QDT14344.1"/>
    <property type="molecule type" value="Genomic_DNA"/>
</dbReference>
<organism evidence="2 3">
    <name type="scientific">Alienimonas californiensis</name>
    <dbReference type="NCBI Taxonomy" id="2527989"/>
    <lineage>
        <taxon>Bacteria</taxon>
        <taxon>Pseudomonadati</taxon>
        <taxon>Planctomycetota</taxon>
        <taxon>Planctomycetia</taxon>
        <taxon>Planctomycetales</taxon>
        <taxon>Planctomycetaceae</taxon>
        <taxon>Alienimonas</taxon>
    </lineage>
</organism>
<keyword evidence="3" id="KW-1185">Reference proteome</keyword>
<dbReference type="RefSeq" id="WP_145357095.1">
    <property type="nucleotide sequence ID" value="NZ_CP036265.1"/>
</dbReference>
<sequence>MTPEPDAGDAEDFFVRADIDLGTLSSRIAIYLLPIPSIGWVLVSATDGYGFDLRTGWTPFTFDAWLMHRKIAILSSVAGTFVALSFGHLRWAALPWAAFVVAVPLGLL</sequence>
<reference evidence="2 3" key="1">
    <citation type="submission" date="2019-02" db="EMBL/GenBank/DDBJ databases">
        <title>Deep-cultivation of Planctomycetes and their phenomic and genomic characterization uncovers novel biology.</title>
        <authorList>
            <person name="Wiegand S."/>
            <person name="Jogler M."/>
            <person name="Boedeker C."/>
            <person name="Pinto D."/>
            <person name="Vollmers J."/>
            <person name="Rivas-Marin E."/>
            <person name="Kohn T."/>
            <person name="Peeters S.H."/>
            <person name="Heuer A."/>
            <person name="Rast P."/>
            <person name="Oberbeckmann S."/>
            <person name="Bunk B."/>
            <person name="Jeske O."/>
            <person name="Meyerdierks A."/>
            <person name="Storesund J.E."/>
            <person name="Kallscheuer N."/>
            <person name="Luecker S."/>
            <person name="Lage O.M."/>
            <person name="Pohl T."/>
            <person name="Merkel B.J."/>
            <person name="Hornburger P."/>
            <person name="Mueller R.-W."/>
            <person name="Bruemmer F."/>
            <person name="Labrenz M."/>
            <person name="Spormann A.M."/>
            <person name="Op den Camp H."/>
            <person name="Overmann J."/>
            <person name="Amann R."/>
            <person name="Jetten M.S.M."/>
            <person name="Mascher T."/>
            <person name="Medema M.H."/>
            <person name="Devos D.P."/>
            <person name="Kaster A.-K."/>
            <person name="Ovreas L."/>
            <person name="Rohde M."/>
            <person name="Galperin M.Y."/>
            <person name="Jogler C."/>
        </authorList>
    </citation>
    <scope>NUCLEOTIDE SEQUENCE [LARGE SCALE GENOMIC DNA]</scope>
    <source>
        <strain evidence="2 3">CA12</strain>
    </source>
</reference>
<feature type="transmembrane region" description="Helical" evidence="1">
    <location>
        <begin position="71"/>
        <end position="91"/>
    </location>
</feature>